<dbReference type="EMBL" id="CCKQ01007174">
    <property type="protein sequence ID" value="CDW78526.1"/>
    <property type="molecule type" value="Genomic_DNA"/>
</dbReference>
<evidence type="ECO:0000313" key="2">
    <source>
        <dbReference type="Proteomes" id="UP000039865"/>
    </source>
</evidence>
<organism evidence="1 2">
    <name type="scientific">Stylonychia lemnae</name>
    <name type="common">Ciliate</name>
    <dbReference type="NCBI Taxonomy" id="5949"/>
    <lineage>
        <taxon>Eukaryota</taxon>
        <taxon>Sar</taxon>
        <taxon>Alveolata</taxon>
        <taxon>Ciliophora</taxon>
        <taxon>Intramacronucleata</taxon>
        <taxon>Spirotrichea</taxon>
        <taxon>Stichotrichia</taxon>
        <taxon>Sporadotrichida</taxon>
        <taxon>Oxytrichidae</taxon>
        <taxon>Stylonychinae</taxon>
        <taxon>Stylonychia</taxon>
    </lineage>
</organism>
<reference evidence="1 2" key="1">
    <citation type="submission" date="2014-06" db="EMBL/GenBank/DDBJ databases">
        <authorList>
            <person name="Swart Estienne"/>
        </authorList>
    </citation>
    <scope>NUCLEOTIDE SEQUENCE [LARGE SCALE GENOMIC DNA]</scope>
    <source>
        <strain evidence="1 2">130c</strain>
    </source>
</reference>
<proteinExistence type="predicted"/>
<protein>
    <submittedName>
        <fullName evidence="1">Uncharacterized protein</fullName>
    </submittedName>
</protein>
<dbReference type="AlphaFoldDB" id="A0A078A9I5"/>
<gene>
    <name evidence="1" type="primary">Contig8615.g9196</name>
    <name evidence="1" type="ORF">STYLEM_7505</name>
</gene>
<keyword evidence="2" id="KW-1185">Reference proteome</keyword>
<accession>A0A078A9I5</accession>
<name>A0A078A9I5_STYLE</name>
<dbReference type="Proteomes" id="UP000039865">
    <property type="component" value="Unassembled WGS sequence"/>
</dbReference>
<dbReference type="InParanoid" id="A0A078A9I5"/>
<evidence type="ECO:0000313" key="1">
    <source>
        <dbReference type="EMBL" id="CDW78526.1"/>
    </source>
</evidence>
<sequence length="229" mass="25606">MEQKSLYQREQEINALLKDLEQKSYALRVSNDTKSEQYEALKQEASILSASISALLDKNFTSQERQQIYAAGQYENIKEQYGDLYANQKLKVQNVRFLVPDKEQDPTKSQTMTYEIEFEQVQQTIIQERADQEPEEDDERRFLKYFVTGVCGGIGGLLGAVLGAGVGATFGATAGAALGARAAEIIDKKSQEVEIVDGVPVKNATIYKKKGIAMKDRAKEKYTRICGKD</sequence>